<organism evidence="3 4">
    <name type="scientific">Daedalea quercina L-15889</name>
    <dbReference type="NCBI Taxonomy" id="1314783"/>
    <lineage>
        <taxon>Eukaryota</taxon>
        <taxon>Fungi</taxon>
        <taxon>Dikarya</taxon>
        <taxon>Basidiomycota</taxon>
        <taxon>Agaricomycotina</taxon>
        <taxon>Agaricomycetes</taxon>
        <taxon>Polyporales</taxon>
        <taxon>Fomitopsis</taxon>
    </lineage>
</organism>
<accession>A0A165LK45</accession>
<evidence type="ECO:0000256" key="1">
    <source>
        <dbReference type="SAM" id="MobiDB-lite"/>
    </source>
</evidence>
<dbReference type="AlphaFoldDB" id="A0A165LK45"/>
<feature type="region of interest" description="Disordered" evidence="1">
    <location>
        <begin position="59"/>
        <end position="95"/>
    </location>
</feature>
<gene>
    <name evidence="3" type="ORF">DAEQUDRAFT_636100</name>
</gene>
<proteinExistence type="predicted"/>
<dbReference type="STRING" id="1314783.A0A165LK45"/>
<evidence type="ECO:0000313" key="4">
    <source>
        <dbReference type="Proteomes" id="UP000076727"/>
    </source>
</evidence>
<feature type="chain" id="PRO_5007861878" evidence="2">
    <location>
        <begin position="21"/>
        <end position="282"/>
    </location>
</feature>
<feature type="non-terminal residue" evidence="3">
    <location>
        <position position="282"/>
    </location>
</feature>
<dbReference type="OrthoDB" id="4584900at2759"/>
<feature type="signal peptide" evidence="2">
    <location>
        <begin position="1"/>
        <end position="20"/>
    </location>
</feature>
<feature type="non-terminal residue" evidence="3">
    <location>
        <position position="1"/>
    </location>
</feature>
<dbReference type="EMBL" id="KV429126">
    <property type="protein sequence ID" value="KZT64525.1"/>
    <property type="molecule type" value="Genomic_DNA"/>
</dbReference>
<sequence length="282" mass="28684">FATLAAFASLLCAPVLLAGAAPAPAPSRTLADRAGPAHPINPVDAALKPLAMAPATPMTNAQRLKRGLAPNRPKFPRSSPRKLAPRASSTPQPGCTPRYGALNVVGAGVPPAAFVARVPNEFGEYGVTADFADALVVLYLACPGSAAALPVDLVTQNGLADYTYFGGITGFANTSPDLEPGSANYAYLGGILSSTGASAPPQDAPNSFTYATGDAEDVESTIWSVSPVDGAVSARWVNTDGAPAPATQAVYFPAQNFLLLTADPAAVEAEYGPSDVVALTFV</sequence>
<dbReference type="Proteomes" id="UP000076727">
    <property type="component" value="Unassembled WGS sequence"/>
</dbReference>
<keyword evidence="2" id="KW-0732">Signal</keyword>
<keyword evidence="4" id="KW-1185">Reference proteome</keyword>
<evidence type="ECO:0000256" key="2">
    <source>
        <dbReference type="SAM" id="SignalP"/>
    </source>
</evidence>
<evidence type="ECO:0000313" key="3">
    <source>
        <dbReference type="EMBL" id="KZT64525.1"/>
    </source>
</evidence>
<reference evidence="3 4" key="1">
    <citation type="journal article" date="2016" name="Mol. Biol. Evol.">
        <title>Comparative Genomics of Early-Diverging Mushroom-Forming Fungi Provides Insights into the Origins of Lignocellulose Decay Capabilities.</title>
        <authorList>
            <person name="Nagy L.G."/>
            <person name="Riley R."/>
            <person name="Tritt A."/>
            <person name="Adam C."/>
            <person name="Daum C."/>
            <person name="Floudas D."/>
            <person name="Sun H."/>
            <person name="Yadav J.S."/>
            <person name="Pangilinan J."/>
            <person name="Larsson K.H."/>
            <person name="Matsuura K."/>
            <person name="Barry K."/>
            <person name="Labutti K."/>
            <person name="Kuo R."/>
            <person name="Ohm R.A."/>
            <person name="Bhattacharya S.S."/>
            <person name="Shirouzu T."/>
            <person name="Yoshinaga Y."/>
            <person name="Martin F.M."/>
            <person name="Grigoriev I.V."/>
            <person name="Hibbett D.S."/>
        </authorList>
    </citation>
    <scope>NUCLEOTIDE SEQUENCE [LARGE SCALE GENOMIC DNA]</scope>
    <source>
        <strain evidence="3 4">L-15889</strain>
    </source>
</reference>
<name>A0A165LK45_9APHY</name>
<protein>
    <submittedName>
        <fullName evidence="3">Uncharacterized protein</fullName>
    </submittedName>
</protein>